<comment type="caution">
    <text evidence="1">The sequence shown here is derived from an EMBL/GenBank/DDBJ whole genome shotgun (WGS) entry which is preliminary data.</text>
</comment>
<proteinExistence type="predicted"/>
<protein>
    <submittedName>
        <fullName evidence="1">Uncharacterized protein</fullName>
    </submittedName>
</protein>
<dbReference type="EMBL" id="JAHHHD010000003">
    <property type="protein sequence ID" value="MBW4657772.1"/>
    <property type="molecule type" value="Genomic_DNA"/>
</dbReference>
<evidence type="ECO:0000313" key="2">
    <source>
        <dbReference type="Proteomes" id="UP000757435"/>
    </source>
</evidence>
<evidence type="ECO:0000313" key="1">
    <source>
        <dbReference type="EMBL" id="MBW4657772.1"/>
    </source>
</evidence>
<reference evidence="1" key="2">
    <citation type="journal article" date="2022" name="Microbiol. Resour. Announc.">
        <title>Metagenome Sequencing to Explore Phylogenomics of Terrestrial Cyanobacteria.</title>
        <authorList>
            <person name="Ward R.D."/>
            <person name="Stajich J.E."/>
            <person name="Johansen J.R."/>
            <person name="Huntemann M."/>
            <person name="Clum A."/>
            <person name="Foster B."/>
            <person name="Foster B."/>
            <person name="Roux S."/>
            <person name="Palaniappan K."/>
            <person name="Varghese N."/>
            <person name="Mukherjee S."/>
            <person name="Reddy T.B.K."/>
            <person name="Daum C."/>
            <person name="Copeland A."/>
            <person name="Chen I.A."/>
            <person name="Ivanova N.N."/>
            <person name="Kyrpides N.C."/>
            <person name="Shapiro N."/>
            <person name="Eloe-Fadrosh E.A."/>
            <person name="Pietrasiak N."/>
        </authorList>
    </citation>
    <scope>NUCLEOTIDE SEQUENCE</scope>
    <source>
        <strain evidence="1">UHER 2000/2452</strain>
    </source>
</reference>
<reference evidence="1" key="1">
    <citation type="submission" date="2021-05" db="EMBL/GenBank/DDBJ databases">
        <authorList>
            <person name="Pietrasiak N."/>
            <person name="Ward R."/>
            <person name="Stajich J.E."/>
            <person name="Kurbessoian T."/>
        </authorList>
    </citation>
    <scope>NUCLEOTIDE SEQUENCE</scope>
    <source>
        <strain evidence="1">UHER 2000/2452</strain>
    </source>
</reference>
<accession>A0A951UL80</accession>
<gene>
    <name evidence="1" type="ORF">KME15_03795</name>
</gene>
<dbReference type="AlphaFoldDB" id="A0A951UL80"/>
<sequence length="71" mass="8113">MAIRERSPHHLPIVLLHTSLLSSLVRSATFYKYDSFKLHFNFYGSPNFYGSLKLYSVFEAAQVLGQFKAAT</sequence>
<organism evidence="1 2">
    <name type="scientific">Drouetiella hepatica Uher 2000/2452</name>
    <dbReference type="NCBI Taxonomy" id="904376"/>
    <lineage>
        <taxon>Bacteria</taxon>
        <taxon>Bacillati</taxon>
        <taxon>Cyanobacteriota</taxon>
        <taxon>Cyanophyceae</taxon>
        <taxon>Oculatellales</taxon>
        <taxon>Oculatellaceae</taxon>
        <taxon>Drouetiella</taxon>
    </lineage>
</organism>
<dbReference type="Proteomes" id="UP000757435">
    <property type="component" value="Unassembled WGS sequence"/>
</dbReference>
<name>A0A951UL80_9CYAN</name>